<dbReference type="Pfam" id="PF00929">
    <property type="entry name" value="RNase_T"/>
    <property type="match status" value="1"/>
</dbReference>
<dbReference type="PANTHER" id="PTHR30231:SF41">
    <property type="entry name" value="DNA POLYMERASE III SUBUNIT EPSILON"/>
    <property type="match status" value="1"/>
</dbReference>
<dbReference type="Proteomes" id="UP000250918">
    <property type="component" value="Unassembled WGS sequence"/>
</dbReference>
<name>A0A855X540_9BACT</name>
<sequence length="286" mass="31945">MSEQFPVPAYLSGVTFVAFDTETTGLFAATNNIVEVGAVRFRLGQDNAETFQELVNPGRRIPADAIRVHGITDEMVALAEPAGPVLERFISFCRPESVLISHHAPFDISFIGCELNRAGLSFGDNPILDTIDIYRRLFPGLYSYSLLSLVTHFGISKSQEHRALSDAVFVRSLFERAAALFPSAGDLASLLAGFTAHRMNEWSGEKVDLPDTYSDLKLALDTKQCLEIIYESPVRGSETRRIWPERIYAQGQSIYVTAFCEKASAERTFRLDRIVDFKLLRADREP</sequence>
<protein>
    <recommendedName>
        <fullName evidence="1">Exonuclease domain-containing protein</fullName>
    </recommendedName>
</protein>
<dbReference type="PROSITE" id="PS52050">
    <property type="entry name" value="WYL"/>
    <property type="match status" value="1"/>
</dbReference>
<reference evidence="2 3" key="1">
    <citation type="journal article" date="2018" name="ISME J.">
        <title>A methanotrophic archaeon couples anaerobic oxidation of methane to Fe(III) reduction.</title>
        <authorList>
            <person name="Cai C."/>
            <person name="Leu A.O."/>
            <person name="Xie G.J."/>
            <person name="Guo J."/>
            <person name="Feng Y."/>
            <person name="Zhao J.X."/>
            <person name="Tyson G.W."/>
            <person name="Yuan Z."/>
            <person name="Hu S."/>
        </authorList>
    </citation>
    <scope>NUCLEOTIDE SEQUENCE [LARGE SCALE GENOMIC DNA]</scope>
    <source>
        <strain evidence="2">FeB_12</strain>
    </source>
</reference>
<dbReference type="AlphaFoldDB" id="A0A855X540"/>
<dbReference type="InterPro" id="IPR012337">
    <property type="entry name" value="RNaseH-like_sf"/>
</dbReference>
<evidence type="ECO:0000313" key="3">
    <source>
        <dbReference type="Proteomes" id="UP000250918"/>
    </source>
</evidence>
<dbReference type="GO" id="GO:0003677">
    <property type="term" value="F:DNA binding"/>
    <property type="evidence" value="ECO:0007669"/>
    <property type="project" value="InterPro"/>
</dbReference>
<dbReference type="Gene3D" id="3.30.420.10">
    <property type="entry name" value="Ribonuclease H-like superfamily/Ribonuclease H"/>
    <property type="match status" value="1"/>
</dbReference>
<dbReference type="SUPFAM" id="SSF53098">
    <property type="entry name" value="Ribonuclease H-like"/>
    <property type="match status" value="1"/>
</dbReference>
<dbReference type="SMART" id="SM00479">
    <property type="entry name" value="EXOIII"/>
    <property type="match status" value="1"/>
</dbReference>
<evidence type="ECO:0000313" key="2">
    <source>
        <dbReference type="EMBL" id="PWB70618.1"/>
    </source>
</evidence>
<dbReference type="GO" id="GO:0003887">
    <property type="term" value="F:DNA-directed DNA polymerase activity"/>
    <property type="evidence" value="ECO:0007669"/>
    <property type="project" value="InterPro"/>
</dbReference>
<dbReference type="FunFam" id="3.30.420.10:FF:000045">
    <property type="entry name" value="3'-5' exonuclease DinG"/>
    <property type="match status" value="1"/>
</dbReference>
<dbReference type="EMBL" id="PQAP01000139">
    <property type="protein sequence ID" value="PWB70618.1"/>
    <property type="molecule type" value="Genomic_DNA"/>
</dbReference>
<feature type="domain" description="Exonuclease" evidence="1">
    <location>
        <begin position="15"/>
        <end position="183"/>
    </location>
</feature>
<dbReference type="InterPro" id="IPR026881">
    <property type="entry name" value="WYL_dom"/>
</dbReference>
<evidence type="ECO:0000259" key="1">
    <source>
        <dbReference type="SMART" id="SM00479"/>
    </source>
</evidence>
<dbReference type="InterPro" id="IPR036397">
    <property type="entry name" value="RNaseH_sf"/>
</dbReference>
<dbReference type="InterPro" id="IPR006054">
    <property type="entry name" value="DnaQ"/>
</dbReference>
<dbReference type="CDD" id="cd06127">
    <property type="entry name" value="DEDDh"/>
    <property type="match status" value="1"/>
</dbReference>
<accession>A0A855X540</accession>
<dbReference type="GO" id="GO:0005829">
    <property type="term" value="C:cytosol"/>
    <property type="evidence" value="ECO:0007669"/>
    <property type="project" value="TreeGrafter"/>
</dbReference>
<proteinExistence type="predicted"/>
<dbReference type="NCBIfam" id="TIGR00573">
    <property type="entry name" value="dnaq"/>
    <property type="match status" value="1"/>
</dbReference>
<dbReference type="InterPro" id="IPR013520">
    <property type="entry name" value="Ribonucl_H"/>
</dbReference>
<organism evidence="2 3">
    <name type="scientific">candidate division GN15 bacterium</name>
    <dbReference type="NCBI Taxonomy" id="2072418"/>
    <lineage>
        <taxon>Bacteria</taxon>
        <taxon>candidate division GN15</taxon>
    </lineage>
</organism>
<gene>
    <name evidence="2" type="ORF">C3F09_08860</name>
</gene>
<comment type="caution">
    <text evidence="2">The sequence shown here is derived from an EMBL/GenBank/DDBJ whole genome shotgun (WGS) entry which is preliminary data.</text>
</comment>
<dbReference type="GO" id="GO:0045004">
    <property type="term" value="P:DNA replication proofreading"/>
    <property type="evidence" value="ECO:0007669"/>
    <property type="project" value="TreeGrafter"/>
</dbReference>
<dbReference type="Pfam" id="PF13280">
    <property type="entry name" value="WYL"/>
    <property type="match status" value="1"/>
</dbReference>
<dbReference type="PANTHER" id="PTHR30231">
    <property type="entry name" value="DNA POLYMERASE III SUBUNIT EPSILON"/>
    <property type="match status" value="1"/>
</dbReference>
<dbReference type="GO" id="GO:0008408">
    <property type="term" value="F:3'-5' exonuclease activity"/>
    <property type="evidence" value="ECO:0007669"/>
    <property type="project" value="TreeGrafter"/>
</dbReference>